<dbReference type="Gene3D" id="3.30.450.20">
    <property type="entry name" value="PAS domain"/>
    <property type="match status" value="1"/>
</dbReference>
<proteinExistence type="predicted"/>
<dbReference type="SMART" id="SM00448">
    <property type="entry name" value="REC"/>
    <property type="match status" value="1"/>
</dbReference>
<accession>E1JYT0</accession>
<dbReference type="GO" id="GO:0000160">
    <property type="term" value="P:phosphorelay signal transduction system"/>
    <property type="evidence" value="ECO:0007669"/>
    <property type="project" value="InterPro"/>
</dbReference>
<dbReference type="SMART" id="SM00091">
    <property type="entry name" value="PAS"/>
    <property type="match status" value="1"/>
</dbReference>
<dbReference type="OrthoDB" id="9769359at2"/>
<keyword evidence="8" id="KW-1185">Reference proteome</keyword>
<keyword evidence="1" id="KW-0597">Phosphoprotein</keyword>
<protein>
    <submittedName>
        <fullName evidence="7">Putative PAS/PAC sensor protein</fullName>
    </submittedName>
</protein>
<feature type="domain" description="Response regulatory" evidence="2">
    <location>
        <begin position="13"/>
        <end position="128"/>
    </location>
</feature>
<dbReference type="Pfam" id="PF00072">
    <property type="entry name" value="Response_reg"/>
    <property type="match status" value="1"/>
</dbReference>
<evidence type="ECO:0000259" key="4">
    <source>
        <dbReference type="PROSITE" id="PS50113"/>
    </source>
</evidence>
<dbReference type="Gene3D" id="3.40.50.2300">
    <property type="match status" value="1"/>
</dbReference>
<organism evidence="7 8">
    <name type="scientific">Solidesulfovibrio fructosivorans JJ]</name>
    <dbReference type="NCBI Taxonomy" id="596151"/>
    <lineage>
        <taxon>Bacteria</taxon>
        <taxon>Pseudomonadati</taxon>
        <taxon>Thermodesulfobacteriota</taxon>
        <taxon>Desulfovibrionia</taxon>
        <taxon>Desulfovibrionales</taxon>
        <taxon>Desulfovibrionaceae</taxon>
        <taxon>Solidesulfovibrio</taxon>
    </lineage>
</organism>
<dbReference type="PANTHER" id="PTHR45228:SF1">
    <property type="entry name" value="CYCLIC DI-GMP PHOSPHODIESTERASE TM_0186"/>
    <property type="match status" value="1"/>
</dbReference>
<feature type="domain" description="HD" evidence="5">
    <location>
        <begin position="288"/>
        <end position="410"/>
    </location>
</feature>
<dbReference type="PROSITE" id="PS50110">
    <property type="entry name" value="RESPONSE_REGULATORY"/>
    <property type="match status" value="1"/>
</dbReference>
<feature type="modified residue" description="4-aspartylphosphate" evidence="1">
    <location>
        <position position="63"/>
    </location>
</feature>
<dbReference type="PROSITE" id="PS51832">
    <property type="entry name" value="HD_GYP"/>
    <property type="match status" value="1"/>
</dbReference>
<dbReference type="InterPro" id="IPR006674">
    <property type="entry name" value="HD_domain"/>
</dbReference>
<dbReference type="SUPFAM" id="SSF109604">
    <property type="entry name" value="HD-domain/PDEase-like"/>
    <property type="match status" value="1"/>
</dbReference>
<evidence type="ECO:0000259" key="6">
    <source>
        <dbReference type="PROSITE" id="PS51832"/>
    </source>
</evidence>
<evidence type="ECO:0000259" key="2">
    <source>
        <dbReference type="PROSITE" id="PS50110"/>
    </source>
</evidence>
<dbReference type="PROSITE" id="PS50113">
    <property type="entry name" value="PAC"/>
    <property type="match status" value="1"/>
</dbReference>
<dbReference type="SUPFAM" id="SSF52172">
    <property type="entry name" value="CheY-like"/>
    <property type="match status" value="1"/>
</dbReference>
<evidence type="ECO:0000313" key="7">
    <source>
        <dbReference type="EMBL" id="EFL50500.1"/>
    </source>
</evidence>
<dbReference type="PROSITE" id="PS50112">
    <property type="entry name" value="PAS"/>
    <property type="match status" value="1"/>
</dbReference>
<dbReference type="STRING" id="596151.DesfrDRAFT_2779"/>
<dbReference type="InterPro" id="IPR035965">
    <property type="entry name" value="PAS-like_dom_sf"/>
</dbReference>
<dbReference type="Pfam" id="PF13487">
    <property type="entry name" value="HD_5"/>
    <property type="match status" value="1"/>
</dbReference>
<dbReference type="InterPro" id="IPR013656">
    <property type="entry name" value="PAS_4"/>
</dbReference>
<dbReference type="InterPro" id="IPR011006">
    <property type="entry name" value="CheY-like_superfamily"/>
</dbReference>
<dbReference type="RefSeq" id="WP_005994827.1">
    <property type="nucleotide sequence ID" value="NZ_AECZ01000019.1"/>
</dbReference>
<dbReference type="Proteomes" id="UP000006250">
    <property type="component" value="Unassembled WGS sequence"/>
</dbReference>
<evidence type="ECO:0000259" key="3">
    <source>
        <dbReference type="PROSITE" id="PS50112"/>
    </source>
</evidence>
<dbReference type="InterPro" id="IPR000700">
    <property type="entry name" value="PAS-assoc_C"/>
</dbReference>
<feature type="domain" description="HD-GYP" evidence="6">
    <location>
        <begin position="266"/>
        <end position="456"/>
    </location>
</feature>
<dbReference type="InterPro" id="IPR006675">
    <property type="entry name" value="HDIG_dom"/>
</dbReference>
<evidence type="ECO:0000256" key="1">
    <source>
        <dbReference type="PROSITE-ProRule" id="PRU00169"/>
    </source>
</evidence>
<dbReference type="NCBIfam" id="TIGR00229">
    <property type="entry name" value="sensory_box"/>
    <property type="match status" value="1"/>
</dbReference>
<gene>
    <name evidence="7" type="ORF">DesfrDRAFT_2779</name>
</gene>
<dbReference type="InterPro" id="IPR037522">
    <property type="entry name" value="HD_GYP_dom"/>
</dbReference>
<comment type="caution">
    <text evidence="7">The sequence shown here is derived from an EMBL/GenBank/DDBJ whole genome shotgun (WGS) entry which is preliminary data.</text>
</comment>
<dbReference type="EMBL" id="AECZ01000019">
    <property type="protein sequence ID" value="EFL50500.1"/>
    <property type="molecule type" value="Genomic_DNA"/>
</dbReference>
<dbReference type="CDD" id="cd17534">
    <property type="entry name" value="REC_DC-like"/>
    <property type="match status" value="1"/>
</dbReference>
<dbReference type="InterPro" id="IPR052020">
    <property type="entry name" value="Cyclic_di-GMP/3'3'-cGAMP_PDE"/>
</dbReference>
<dbReference type="PROSITE" id="PS51831">
    <property type="entry name" value="HD"/>
    <property type="match status" value="1"/>
</dbReference>
<dbReference type="Gene3D" id="1.10.3210.10">
    <property type="entry name" value="Hypothetical protein af1432"/>
    <property type="match status" value="1"/>
</dbReference>
<dbReference type="NCBIfam" id="TIGR00277">
    <property type="entry name" value="HDIG"/>
    <property type="match status" value="1"/>
</dbReference>
<dbReference type="PANTHER" id="PTHR45228">
    <property type="entry name" value="CYCLIC DI-GMP PHOSPHODIESTERASE TM_0186-RELATED"/>
    <property type="match status" value="1"/>
</dbReference>
<dbReference type="AlphaFoldDB" id="E1JYT0"/>
<evidence type="ECO:0000313" key="8">
    <source>
        <dbReference type="Proteomes" id="UP000006250"/>
    </source>
</evidence>
<feature type="domain" description="PAS" evidence="3">
    <location>
        <begin position="140"/>
        <end position="198"/>
    </location>
</feature>
<reference evidence="7 8" key="1">
    <citation type="submission" date="2010-08" db="EMBL/GenBank/DDBJ databases">
        <title>The draft genome of Desulfovibrio fructosovorans JJ.</title>
        <authorList>
            <consortium name="US DOE Joint Genome Institute (JGI-PGF)"/>
            <person name="Lucas S."/>
            <person name="Copeland A."/>
            <person name="Lapidus A."/>
            <person name="Cheng J.-F."/>
            <person name="Bruce D."/>
            <person name="Goodwin L."/>
            <person name="Pitluck S."/>
            <person name="Land M.L."/>
            <person name="Hauser L."/>
            <person name="Chang Y.-J."/>
            <person name="Jeffries C."/>
            <person name="Wall J.D."/>
            <person name="Stahl D.A."/>
            <person name="Arkin A.P."/>
            <person name="Dehal P."/>
            <person name="Stolyar S.M."/>
            <person name="Hazen T.C."/>
            <person name="Woyke T.J."/>
        </authorList>
    </citation>
    <scope>NUCLEOTIDE SEQUENCE [LARGE SCALE GENOMIC DNA]</scope>
    <source>
        <strain evidence="7 8">JJ</strain>
    </source>
</reference>
<dbReference type="eggNOG" id="COG2206">
    <property type="taxonomic scope" value="Bacteria"/>
</dbReference>
<dbReference type="SUPFAM" id="SSF55785">
    <property type="entry name" value="PYP-like sensor domain (PAS domain)"/>
    <property type="match status" value="1"/>
</dbReference>
<evidence type="ECO:0000259" key="5">
    <source>
        <dbReference type="PROSITE" id="PS51831"/>
    </source>
</evidence>
<dbReference type="CDD" id="cd00130">
    <property type="entry name" value="PAS"/>
    <property type="match status" value="1"/>
</dbReference>
<dbReference type="InterPro" id="IPR001789">
    <property type="entry name" value="Sig_transdc_resp-reg_receiver"/>
</dbReference>
<dbReference type="InterPro" id="IPR000014">
    <property type="entry name" value="PAS"/>
</dbReference>
<dbReference type="CDD" id="cd00077">
    <property type="entry name" value="HDc"/>
    <property type="match status" value="1"/>
</dbReference>
<dbReference type="Pfam" id="PF08448">
    <property type="entry name" value="PAS_4"/>
    <property type="match status" value="1"/>
</dbReference>
<dbReference type="InterPro" id="IPR003607">
    <property type="entry name" value="HD/PDEase_dom"/>
</dbReference>
<dbReference type="eggNOG" id="COG3707">
    <property type="taxonomic scope" value="Bacteria"/>
</dbReference>
<dbReference type="SMART" id="SM00471">
    <property type="entry name" value="HDc"/>
    <property type="match status" value="1"/>
</dbReference>
<feature type="domain" description="PAC" evidence="4">
    <location>
        <begin position="208"/>
        <end position="261"/>
    </location>
</feature>
<name>E1JYT0_SOLFR</name>
<sequence length="456" mass="50139">MPEEAATSPENPRVLIVEDEGVVALDLARRLSQLGYAVCGPTDRGEDALRLARDLSPDIVLMDIVLDGALDGVDAAGRIRDELAVPVVFLTAHADPETLRRAGAAGPYGYITKPFENRDLTTTLDIALYKSRMERRLRDNEQWTAMTLHYLGEGVITADPQGLVRFANPMAETLLGVSAARLLGRDLATLYKTLRDPEQGDIPDGLEGAREVAILCREDGSRLPVEQTLSSILDDRGRALGTVLVFRDISRRRDVERALRDSVAGLRLALTETVNALTVTSETRDPFTAGHQERVSRLAEALAKALGFSDEEREGVRMAGLVHDIGKIHVPSEILTKPEALSAMEMGIVRDHSTVGFDILKDVPFPWPLARMVLEHHERCDGSGYPAGLRREDMHPGSRILAVADVVEAMTAHRPYRSAWSLEHALAELAKGRGRLYDADVVDACLSLFERGDFRF</sequence>